<dbReference type="NCBIfam" id="NF003717">
    <property type="entry name" value="PRK05327.1"/>
    <property type="match status" value="1"/>
</dbReference>
<dbReference type="SMART" id="SM00363">
    <property type="entry name" value="S4"/>
    <property type="match status" value="1"/>
</dbReference>
<evidence type="ECO:0000313" key="14">
    <source>
        <dbReference type="Proteomes" id="UP000051861"/>
    </source>
</evidence>
<comment type="subunit">
    <text evidence="7 9">Part of the 30S ribosomal subunit. Contacts protein S5. The interaction surface between S4 and S5 is involved in control of translational fidelity.</text>
</comment>
<dbReference type="AlphaFoldDB" id="A0A0S7XV34"/>
<dbReference type="InterPro" id="IPR005709">
    <property type="entry name" value="Ribosomal_uS4_bac-type"/>
</dbReference>
<evidence type="ECO:0000256" key="5">
    <source>
        <dbReference type="ARBA" id="ARBA00022980"/>
    </source>
</evidence>
<comment type="similarity">
    <text evidence="2 9 10">Belongs to the universal ribosomal protein uS4 family.</text>
</comment>
<dbReference type="InterPro" id="IPR022801">
    <property type="entry name" value="Ribosomal_uS4"/>
</dbReference>
<evidence type="ECO:0000256" key="1">
    <source>
        <dbReference type="ARBA" id="ARBA00003866"/>
    </source>
</evidence>
<dbReference type="Gene3D" id="1.10.1050.10">
    <property type="entry name" value="Ribosomal Protein S4 Delta 41, Chain A, domain 1"/>
    <property type="match status" value="1"/>
</dbReference>
<dbReference type="PROSITE" id="PS00632">
    <property type="entry name" value="RIBOSOMAL_S4"/>
    <property type="match status" value="1"/>
</dbReference>
<keyword evidence="5 9" id="KW-0689">Ribosomal protein</keyword>
<dbReference type="GO" id="GO:0003735">
    <property type="term" value="F:structural constituent of ribosome"/>
    <property type="evidence" value="ECO:0007669"/>
    <property type="project" value="InterPro"/>
</dbReference>
<dbReference type="InterPro" id="IPR018079">
    <property type="entry name" value="Ribosomal_uS4_CS"/>
</dbReference>
<name>A0A0S7XV34_UNCSA</name>
<keyword evidence="6 9" id="KW-0687">Ribonucleoprotein</keyword>
<dbReference type="NCBIfam" id="TIGR01017">
    <property type="entry name" value="rpsD_bact"/>
    <property type="match status" value="1"/>
</dbReference>
<evidence type="ECO:0000256" key="2">
    <source>
        <dbReference type="ARBA" id="ARBA00007465"/>
    </source>
</evidence>
<dbReference type="FunFam" id="3.10.290.10:FF:000001">
    <property type="entry name" value="30S ribosomal protein S4"/>
    <property type="match status" value="1"/>
</dbReference>
<evidence type="ECO:0000259" key="11">
    <source>
        <dbReference type="SMART" id="SM00363"/>
    </source>
</evidence>
<dbReference type="Pfam" id="PF01479">
    <property type="entry name" value="S4"/>
    <property type="match status" value="1"/>
</dbReference>
<evidence type="ECO:0000256" key="10">
    <source>
        <dbReference type="RuleBase" id="RU003699"/>
    </source>
</evidence>
<dbReference type="SUPFAM" id="SSF55174">
    <property type="entry name" value="Alpha-L RNA-binding motif"/>
    <property type="match status" value="1"/>
</dbReference>
<dbReference type="PROSITE" id="PS50889">
    <property type="entry name" value="S4"/>
    <property type="match status" value="1"/>
</dbReference>
<keyword evidence="3 9" id="KW-0699">rRNA-binding</keyword>
<gene>
    <name evidence="9" type="primary">rpsD</name>
    <name evidence="13" type="ORF">AMJ44_08590</name>
</gene>
<feature type="domain" description="RNA-binding S4" evidence="11">
    <location>
        <begin position="99"/>
        <end position="159"/>
    </location>
</feature>
<dbReference type="InterPro" id="IPR001912">
    <property type="entry name" value="Ribosomal_uS4_N"/>
</dbReference>
<comment type="function">
    <text evidence="1 9">One of the primary rRNA binding proteins, it binds directly to 16S rRNA where it nucleates assembly of the body of the 30S subunit.</text>
</comment>
<dbReference type="SMART" id="SM01390">
    <property type="entry name" value="Ribosomal_S4"/>
    <property type="match status" value="1"/>
</dbReference>
<dbReference type="PATRIC" id="fig|1703775.3.peg.3419"/>
<dbReference type="FunFam" id="1.10.1050.10:FF:000001">
    <property type="entry name" value="30S ribosomal protein S4"/>
    <property type="match status" value="1"/>
</dbReference>
<dbReference type="GO" id="GO:0019843">
    <property type="term" value="F:rRNA binding"/>
    <property type="evidence" value="ECO:0007669"/>
    <property type="project" value="UniProtKB-UniRule"/>
</dbReference>
<evidence type="ECO:0000256" key="4">
    <source>
        <dbReference type="ARBA" id="ARBA00022884"/>
    </source>
</evidence>
<comment type="caution">
    <text evidence="13">The sequence shown here is derived from an EMBL/GenBank/DDBJ whole genome shotgun (WGS) entry which is preliminary data.</text>
</comment>
<accession>A0A0S7XV34</accession>
<evidence type="ECO:0000256" key="8">
    <source>
        <dbReference type="ARBA" id="ARBA00035254"/>
    </source>
</evidence>
<dbReference type="GO" id="GO:0006412">
    <property type="term" value="P:translation"/>
    <property type="evidence" value="ECO:0007669"/>
    <property type="project" value="UniProtKB-UniRule"/>
</dbReference>
<proteinExistence type="inferred from homology"/>
<sequence length="208" mass="24430">MARYREANCKLCRREGEKLFLKGARCYSEKCAFDRRAYSPGEHGRSMRRKGSEYALRLREKQKLRRIYGILERQFRNYFQRAAGQKGITGENLLRMLECRLDNLVYRLGFAPSRKAARQLVLHRHFLVNDRKVNVPSYQLKPGDIVAVKEKSRNLDLIHQALREGRSADLPYLRLDKARLEGELLEVPKRLDIPVLVQEQLVVELYSK</sequence>
<protein>
    <recommendedName>
        <fullName evidence="8 9">Small ribosomal subunit protein uS4</fullName>
    </recommendedName>
</protein>
<dbReference type="EMBL" id="LIZX01000085">
    <property type="protein sequence ID" value="KPJ66278.1"/>
    <property type="molecule type" value="Genomic_DNA"/>
</dbReference>
<evidence type="ECO:0000256" key="3">
    <source>
        <dbReference type="ARBA" id="ARBA00022730"/>
    </source>
</evidence>
<dbReference type="PANTHER" id="PTHR11831">
    <property type="entry name" value="30S 40S RIBOSOMAL PROTEIN"/>
    <property type="match status" value="1"/>
</dbReference>
<reference evidence="13 14" key="1">
    <citation type="journal article" date="2015" name="Microbiome">
        <title>Genomic resolution of linkages in carbon, nitrogen, and sulfur cycling among widespread estuary sediment bacteria.</title>
        <authorList>
            <person name="Baker B.J."/>
            <person name="Lazar C.S."/>
            <person name="Teske A.P."/>
            <person name="Dick G.J."/>
        </authorList>
    </citation>
    <scope>NUCLEOTIDE SEQUENCE [LARGE SCALE GENOMIC DNA]</scope>
    <source>
        <strain evidence="13">DG_54_3</strain>
    </source>
</reference>
<dbReference type="InterPro" id="IPR002942">
    <property type="entry name" value="S4_RNA-bd"/>
</dbReference>
<evidence type="ECO:0000259" key="12">
    <source>
        <dbReference type="SMART" id="SM01390"/>
    </source>
</evidence>
<dbReference type="GO" id="GO:0042274">
    <property type="term" value="P:ribosomal small subunit biogenesis"/>
    <property type="evidence" value="ECO:0007669"/>
    <property type="project" value="TreeGrafter"/>
</dbReference>
<dbReference type="InterPro" id="IPR036986">
    <property type="entry name" value="S4_RNA-bd_sf"/>
</dbReference>
<comment type="function">
    <text evidence="9">With S5 and S12 plays an important role in translational accuracy.</text>
</comment>
<evidence type="ECO:0000313" key="13">
    <source>
        <dbReference type="EMBL" id="KPJ66278.1"/>
    </source>
</evidence>
<feature type="domain" description="Small ribosomal subunit protein uS4 N-terminal" evidence="12">
    <location>
        <begin position="3"/>
        <end position="98"/>
    </location>
</feature>
<evidence type="ECO:0000256" key="6">
    <source>
        <dbReference type="ARBA" id="ARBA00023274"/>
    </source>
</evidence>
<dbReference type="PANTHER" id="PTHR11831:SF4">
    <property type="entry name" value="SMALL RIBOSOMAL SUBUNIT PROTEIN US4M"/>
    <property type="match status" value="1"/>
</dbReference>
<evidence type="ECO:0000256" key="9">
    <source>
        <dbReference type="HAMAP-Rule" id="MF_01306"/>
    </source>
</evidence>
<evidence type="ECO:0000256" key="7">
    <source>
        <dbReference type="ARBA" id="ARBA00025813"/>
    </source>
</evidence>
<dbReference type="GO" id="GO:0015935">
    <property type="term" value="C:small ribosomal subunit"/>
    <property type="evidence" value="ECO:0007669"/>
    <property type="project" value="InterPro"/>
</dbReference>
<dbReference type="Pfam" id="PF00163">
    <property type="entry name" value="Ribosomal_S4"/>
    <property type="match status" value="1"/>
</dbReference>
<dbReference type="Gene3D" id="3.10.290.10">
    <property type="entry name" value="RNA-binding S4 domain"/>
    <property type="match status" value="1"/>
</dbReference>
<keyword evidence="4 9" id="KW-0694">RNA-binding</keyword>
<dbReference type="CDD" id="cd00165">
    <property type="entry name" value="S4"/>
    <property type="match status" value="1"/>
</dbReference>
<dbReference type="HAMAP" id="MF_01306_B">
    <property type="entry name" value="Ribosomal_uS4_B"/>
    <property type="match status" value="1"/>
</dbReference>
<organism evidence="13 14">
    <name type="scientific">candidate division WOR-1 bacterium DG_54_3</name>
    <dbReference type="NCBI Taxonomy" id="1703775"/>
    <lineage>
        <taxon>Bacteria</taxon>
        <taxon>Bacillati</taxon>
        <taxon>Saganbacteria</taxon>
    </lineage>
</organism>
<dbReference type="Proteomes" id="UP000051861">
    <property type="component" value="Unassembled WGS sequence"/>
</dbReference>